<dbReference type="CDD" id="cd00342">
    <property type="entry name" value="gram_neg_porins"/>
    <property type="match status" value="1"/>
</dbReference>
<dbReference type="Proteomes" id="UP000014012">
    <property type="component" value="Unassembled WGS sequence"/>
</dbReference>
<evidence type="ECO:0000313" key="11">
    <source>
        <dbReference type="Proteomes" id="UP000014012"/>
    </source>
</evidence>
<dbReference type="InterPro" id="IPR023614">
    <property type="entry name" value="Porin_dom_sf"/>
</dbReference>
<dbReference type="InterPro" id="IPR001897">
    <property type="entry name" value="Porin_gammaproteobac"/>
</dbReference>
<dbReference type="GO" id="GO:0046930">
    <property type="term" value="C:pore complex"/>
    <property type="evidence" value="ECO:0007669"/>
    <property type="project" value="UniProtKB-KW"/>
</dbReference>
<sequence>MKRTVLAAMIPALLVAGAANAAVIYDQNNNKLDLYGKIAGEYHFVSNHNAGMYDRGDASYVRLGLNGTTQINDHLQGFGQVEYNLAPNEDNNFNGPNQMRLAFAGLKDDRYGSISYGRNWGVSYDVTGFTDMLPEWGEDTQGYMPEATNNYSGSAPTLFGNGRSDGVLQYRNSWDGFNLALQLLAPNDSYDGDSSNHSYSRLIENGTGYGIAMTYDAGMGVTLGATYNNAQKSDWQKQNLANDKNAQLWSVGAKYDANNIYAAINYTQTKNQMAYSMQPITGNIGDSVNSINENAFASTSQAVFAVAQYNFDNGLTPSIGYAQGWLRHPNGYVGNQDYSKYVDLALTYNFNANMNAYVDYKINLLDNNEYTANNALYTNNVAAVGLQYTF</sequence>
<evidence type="ECO:0000256" key="1">
    <source>
        <dbReference type="ARBA" id="ARBA00004571"/>
    </source>
</evidence>
<dbReference type="PRINTS" id="PR00183">
    <property type="entry name" value="ECOLIPORIN"/>
</dbReference>
<dbReference type="InterPro" id="IPR033900">
    <property type="entry name" value="Gram_neg_porin_domain"/>
</dbReference>
<dbReference type="GO" id="GO:0034220">
    <property type="term" value="P:monoatomic ion transmembrane transport"/>
    <property type="evidence" value="ECO:0007669"/>
    <property type="project" value="InterPro"/>
</dbReference>
<proteinExistence type="inferred from homology"/>
<organism evidence="10 11">
    <name type="scientific">Plesiomonas shigelloides 302-73</name>
    <dbReference type="NCBI Taxonomy" id="1315976"/>
    <lineage>
        <taxon>Bacteria</taxon>
        <taxon>Pseudomonadati</taxon>
        <taxon>Pseudomonadota</taxon>
        <taxon>Gammaproteobacteria</taxon>
        <taxon>Enterobacterales</taxon>
        <taxon>Enterobacteriaceae</taxon>
        <taxon>Plesiomonas</taxon>
    </lineage>
</organism>
<dbReference type="PATRIC" id="fig|1315976.3.peg.151"/>
<evidence type="ECO:0000256" key="8">
    <source>
        <dbReference type="ARBA" id="ARBA00023237"/>
    </source>
</evidence>
<evidence type="ECO:0000313" key="10">
    <source>
        <dbReference type="EMBL" id="EON90039.1"/>
    </source>
</evidence>
<evidence type="ECO:0000256" key="2">
    <source>
        <dbReference type="ARBA" id="ARBA00007539"/>
    </source>
</evidence>
<dbReference type="EMBL" id="AQQO01000021">
    <property type="protein sequence ID" value="EON90039.1"/>
    <property type="molecule type" value="Genomic_DNA"/>
</dbReference>
<dbReference type="PANTHER" id="PTHR34501">
    <property type="entry name" value="PROTEIN YDDL-RELATED"/>
    <property type="match status" value="1"/>
</dbReference>
<reference evidence="10 11" key="1">
    <citation type="journal article" date="2013" name="Genome Announc.">
        <title>Genome Sequence of Plesiomonas shigelloides Strain 302-73 (Serotype O1).</title>
        <authorList>
            <person name="Pique N."/>
            <person name="Aquilini E."/>
            <person name="Alioto T."/>
            <person name="Minana-Galbis D."/>
            <person name="Tomas J.M."/>
        </authorList>
    </citation>
    <scope>NUCLEOTIDE SEQUENCE [LARGE SCALE GENOMIC DNA]</scope>
    <source>
        <strain evidence="10 11">302-73</strain>
    </source>
</reference>
<keyword evidence="4" id="KW-0812">Transmembrane</keyword>
<gene>
    <name evidence="10" type="ORF">PLESHI_00882</name>
</gene>
<keyword evidence="6" id="KW-0626">Porin</keyword>
<comment type="similarity">
    <text evidence="2">Belongs to the Gram-negative porin family.</text>
</comment>
<dbReference type="GO" id="GO:0009279">
    <property type="term" value="C:cell outer membrane"/>
    <property type="evidence" value="ECO:0007669"/>
    <property type="project" value="UniProtKB-SubCell"/>
</dbReference>
<feature type="signal peptide" evidence="9">
    <location>
        <begin position="1"/>
        <end position="21"/>
    </location>
</feature>
<name>R8AUM0_PLESH</name>
<keyword evidence="8" id="KW-0998">Cell outer membrane</keyword>
<dbReference type="PANTHER" id="PTHR34501:SF8">
    <property type="entry name" value="OUTER MEMBRANE PORIN N-RELATED"/>
    <property type="match status" value="1"/>
</dbReference>
<dbReference type="AlphaFoldDB" id="R8AUM0"/>
<keyword evidence="5 9" id="KW-0732">Signal</keyword>
<evidence type="ECO:0000256" key="5">
    <source>
        <dbReference type="ARBA" id="ARBA00022729"/>
    </source>
</evidence>
<dbReference type="RefSeq" id="WP_010861816.1">
    <property type="nucleotide sequence ID" value="NZ_KB944507.1"/>
</dbReference>
<evidence type="ECO:0000256" key="4">
    <source>
        <dbReference type="ARBA" id="ARBA00022692"/>
    </source>
</evidence>
<dbReference type="HOGENOM" id="CLU_058202_0_0_6"/>
<dbReference type="SUPFAM" id="SSF56935">
    <property type="entry name" value="Porins"/>
    <property type="match status" value="1"/>
</dbReference>
<protein>
    <submittedName>
        <fullName evidence="10">Gram-negative porin family protein</fullName>
    </submittedName>
</protein>
<evidence type="ECO:0000256" key="6">
    <source>
        <dbReference type="ARBA" id="ARBA00023114"/>
    </source>
</evidence>
<dbReference type="InterPro" id="IPR001702">
    <property type="entry name" value="Porin_Gram-ve"/>
</dbReference>
<comment type="subcellular location">
    <subcellularLocation>
        <location evidence="1">Cell outer membrane</location>
        <topology evidence="1">Multi-pass membrane protein</topology>
    </subcellularLocation>
</comment>
<dbReference type="Gene3D" id="2.40.160.10">
    <property type="entry name" value="Porin"/>
    <property type="match status" value="1"/>
</dbReference>
<keyword evidence="6" id="KW-0406">Ion transport</keyword>
<evidence type="ECO:0000256" key="9">
    <source>
        <dbReference type="SAM" id="SignalP"/>
    </source>
</evidence>
<keyword evidence="6" id="KW-0813">Transport</keyword>
<dbReference type="STRING" id="703.SAMEA2665130_01252"/>
<keyword evidence="11" id="KW-1185">Reference proteome</keyword>
<dbReference type="Pfam" id="PF00267">
    <property type="entry name" value="Porin_1"/>
    <property type="match status" value="1"/>
</dbReference>
<dbReference type="GO" id="GO:0015288">
    <property type="term" value="F:porin activity"/>
    <property type="evidence" value="ECO:0007669"/>
    <property type="project" value="UniProtKB-KW"/>
</dbReference>
<accession>R8AUM0</accession>
<comment type="caution">
    <text evidence="10">The sequence shown here is derived from an EMBL/GenBank/DDBJ whole genome shotgun (WGS) entry which is preliminary data.</text>
</comment>
<keyword evidence="3" id="KW-1134">Transmembrane beta strand</keyword>
<keyword evidence="7" id="KW-0472">Membrane</keyword>
<evidence type="ECO:0000256" key="3">
    <source>
        <dbReference type="ARBA" id="ARBA00022452"/>
    </source>
</evidence>
<dbReference type="InterPro" id="IPR050298">
    <property type="entry name" value="Gram-neg_bact_OMP"/>
</dbReference>
<feature type="chain" id="PRO_5004462258" evidence="9">
    <location>
        <begin position="22"/>
        <end position="390"/>
    </location>
</feature>
<dbReference type="PRINTS" id="PR00182">
    <property type="entry name" value="ECOLNEIPORIN"/>
</dbReference>
<evidence type="ECO:0000256" key="7">
    <source>
        <dbReference type="ARBA" id="ARBA00023136"/>
    </source>
</evidence>
<dbReference type="OrthoDB" id="7055111at2"/>